<dbReference type="STRING" id="1314674.A0A0D7AVF3"/>
<dbReference type="PANTHER" id="PTHR10061">
    <property type="entry name" value="S-FORMYLGLUTATHIONE HYDROLASE"/>
    <property type="match status" value="1"/>
</dbReference>
<keyword evidence="2" id="KW-1185">Reference proteome</keyword>
<dbReference type="GO" id="GO:0046294">
    <property type="term" value="P:formaldehyde catabolic process"/>
    <property type="evidence" value="ECO:0007669"/>
    <property type="project" value="InterPro"/>
</dbReference>
<dbReference type="InterPro" id="IPR029058">
    <property type="entry name" value="AB_hydrolase_fold"/>
</dbReference>
<dbReference type="Gene3D" id="3.40.50.1820">
    <property type="entry name" value="alpha/beta hydrolase"/>
    <property type="match status" value="1"/>
</dbReference>
<reference evidence="1 2" key="1">
    <citation type="journal article" date="2015" name="Fungal Genet. Biol.">
        <title>Evolution of novel wood decay mechanisms in Agaricales revealed by the genome sequences of Fistulina hepatica and Cylindrobasidium torrendii.</title>
        <authorList>
            <person name="Floudas D."/>
            <person name="Held B.W."/>
            <person name="Riley R."/>
            <person name="Nagy L.G."/>
            <person name="Koehler G."/>
            <person name="Ransdell A.S."/>
            <person name="Younus H."/>
            <person name="Chow J."/>
            <person name="Chiniquy J."/>
            <person name="Lipzen A."/>
            <person name="Tritt A."/>
            <person name="Sun H."/>
            <person name="Haridas S."/>
            <person name="LaButti K."/>
            <person name="Ohm R.A."/>
            <person name="Kues U."/>
            <person name="Blanchette R.A."/>
            <person name="Grigoriev I.V."/>
            <person name="Minto R.E."/>
            <person name="Hibbett D.S."/>
        </authorList>
    </citation>
    <scope>NUCLEOTIDE SEQUENCE [LARGE SCALE GENOMIC DNA]</scope>
    <source>
        <strain evidence="1 2">FP15055 ss-10</strain>
    </source>
</reference>
<dbReference type="EMBL" id="KN880998">
    <property type="protein sequence ID" value="KIY61251.1"/>
    <property type="molecule type" value="Genomic_DNA"/>
</dbReference>
<dbReference type="InterPro" id="IPR014186">
    <property type="entry name" value="S-formylglutathione_hydrol"/>
</dbReference>
<dbReference type="OrthoDB" id="420518at2759"/>
<feature type="non-terminal residue" evidence="1">
    <location>
        <position position="116"/>
    </location>
</feature>
<dbReference type="GO" id="GO:0005829">
    <property type="term" value="C:cytosol"/>
    <property type="evidence" value="ECO:0007669"/>
    <property type="project" value="TreeGrafter"/>
</dbReference>
<dbReference type="AlphaFoldDB" id="A0A0D7AVF3"/>
<evidence type="ECO:0000313" key="2">
    <source>
        <dbReference type="Proteomes" id="UP000054007"/>
    </source>
</evidence>
<gene>
    <name evidence="1" type="ORF">CYLTODRAFT_415567</name>
</gene>
<proteinExistence type="predicted"/>
<evidence type="ECO:0000313" key="1">
    <source>
        <dbReference type="EMBL" id="KIY61251.1"/>
    </source>
</evidence>
<name>A0A0D7AVF3_9AGAR</name>
<dbReference type="GO" id="GO:0018738">
    <property type="term" value="F:S-formylglutathione hydrolase activity"/>
    <property type="evidence" value="ECO:0007669"/>
    <property type="project" value="InterPro"/>
</dbReference>
<dbReference type="Proteomes" id="UP000054007">
    <property type="component" value="Unassembled WGS sequence"/>
</dbReference>
<accession>A0A0D7AVF3</accession>
<dbReference type="PANTHER" id="PTHR10061:SF0">
    <property type="entry name" value="S-FORMYLGLUTATHIONE HYDROLASE"/>
    <property type="match status" value="1"/>
</dbReference>
<dbReference type="SUPFAM" id="SSF53474">
    <property type="entry name" value="alpha/beta-Hydrolases"/>
    <property type="match status" value="1"/>
</dbReference>
<sequence length="116" mass="12419">MLAFGQTRETSIQLDQLKGIWKSRQADTGTQPSQRRVPEELAIALRMVYSPVGPVALADANFPIRAQKGGFFGPAAEHGLAILFPDTSPRGAGIDGEEPDWDFGTGAGFYLNATSP</sequence>
<organism evidence="1 2">
    <name type="scientific">Cylindrobasidium torrendii FP15055 ss-10</name>
    <dbReference type="NCBI Taxonomy" id="1314674"/>
    <lineage>
        <taxon>Eukaryota</taxon>
        <taxon>Fungi</taxon>
        <taxon>Dikarya</taxon>
        <taxon>Basidiomycota</taxon>
        <taxon>Agaricomycotina</taxon>
        <taxon>Agaricomycetes</taxon>
        <taxon>Agaricomycetidae</taxon>
        <taxon>Agaricales</taxon>
        <taxon>Marasmiineae</taxon>
        <taxon>Physalacriaceae</taxon>
        <taxon>Cylindrobasidium</taxon>
    </lineage>
</organism>
<protein>
    <submittedName>
        <fullName evidence="1">Uncharacterized protein</fullName>
    </submittedName>
</protein>